<evidence type="ECO:0000256" key="3">
    <source>
        <dbReference type="ARBA" id="ARBA00011738"/>
    </source>
</evidence>
<accession>A0A1V6N6E4</accession>
<comment type="similarity">
    <text evidence="2">Belongs to the methyltransferase superfamily.</text>
</comment>
<dbReference type="PIRSF" id="PIRSF018005">
    <property type="entry name" value="UCP018005"/>
    <property type="match status" value="1"/>
</dbReference>
<dbReference type="NCBIfam" id="TIGR03439">
    <property type="entry name" value="methyl_EasF"/>
    <property type="match status" value="1"/>
</dbReference>
<dbReference type="Gene3D" id="3.40.50.150">
    <property type="entry name" value="Vaccinia Virus protein VP39"/>
    <property type="match status" value="1"/>
</dbReference>
<dbReference type="OrthoDB" id="659at2759"/>
<keyword evidence="6" id="KW-0808">Transferase</keyword>
<dbReference type="Proteomes" id="UP000191408">
    <property type="component" value="Unassembled WGS sequence"/>
</dbReference>
<keyword evidence="5" id="KW-0489">Methyltransferase</keyword>
<dbReference type="InterPro" id="IPR017805">
    <property type="entry name" value="SAM_MeTrfase_EasF-type_put"/>
</dbReference>
<evidence type="ECO:0000259" key="9">
    <source>
        <dbReference type="Pfam" id="PF10017"/>
    </source>
</evidence>
<comment type="caution">
    <text evidence="10">The sequence shown here is derived from an EMBL/GenBank/DDBJ whole genome shotgun (WGS) entry which is preliminary data.</text>
</comment>
<evidence type="ECO:0000256" key="2">
    <source>
        <dbReference type="ARBA" id="ARBA00008361"/>
    </source>
</evidence>
<keyword evidence="11" id="KW-1185">Reference proteome</keyword>
<dbReference type="EMBL" id="MDYM01000026">
    <property type="protein sequence ID" value="OQD60182.1"/>
    <property type="molecule type" value="Genomic_DNA"/>
</dbReference>
<dbReference type="GO" id="GO:0009820">
    <property type="term" value="P:alkaloid metabolic process"/>
    <property type="evidence" value="ECO:0007669"/>
    <property type="project" value="UniProtKB-KW"/>
</dbReference>
<name>A0A1V6N6E4_PENPO</name>
<evidence type="ECO:0000313" key="11">
    <source>
        <dbReference type="Proteomes" id="UP000191408"/>
    </source>
</evidence>
<dbReference type="EC" id="2.1.1.261" evidence="7"/>
<evidence type="ECO:0000256" key="1">
    <source>
        <dbReference type="ARBA" id="ARBA00005107"/>
    </source>
</evidence>
<protein>
    <recommendedName>
        <fullName evidence="7">4-dimethylallyltryptophan N-methyltransferase</fullName>
        <ecNumber evidence="7">2.1.1.261</ecNumber>
    </recommendedName>
</protein>
<dbReference type="GO" id="GO:0032259">
    <property type="term" value="P:methylation"/>
    <property type="evidence" value="ECO:0007669"/>
    <property type="project" value="UniProtKB-KW"/>
</dbReference>
<evidence type="ECO:0000256" key="8">
    <source>
        <dbReference type="ARBA" id="ARBA00049425"/>
    </source>
</evidence>
<dbReference type="PANTHER" id="PTHR43397">
    <property type="entry name" value="ERGOTHIONEINE BIOSYNTHESIS PROTEIN 1"/>
    <property type="match status" value="1"/>
</dbReference>
<evidence type="ECO:0000256" key="4">
    <source>
        <dbReference type="ARBA" id="ARBA00022589"/>
    </source>
</evidence>
<proteinExistence type="inferred from homology"/>
<dbReference type="Pfam" id="PF10017">
    <property type="entry name" value="Methyltransf_33"/>
    <property type="match status" value="1"/>
</dbReference>
<dbReference type="PANTHER" id="PTHR43397:SF1">
    <property type="entry name" value="ERGOTHIONEINE BIOSYNTHESIS PROTEIN 1"/>
    <property type="match status" value="1"/>
</dbReference>
<reference evidence="11" key="1">
    <citation type="journal article" date="2017" name="Nat. Microbiol.">
        <title>Global analysis of biosynthetic gene clusters reveals vast potential of secondary metabolite production in Penicillium species.</title>
        <authorList>
            <person name="Nielsen J.C."/>
            <person name="Grijseels S."/>
            <person name="Prigent S."/>
            <person name="Ji B."/>
            <person name="Dainat J."/>
            <person name="Nielsen K.F."/>
            <person name="Frisvad J.C."/>
            <person name="Workman M."/>
            <person name="Nielsen J."/>
        </authorList>
    </citation>
    <scope>NUCLEOTIDE SEQUENCE [LARGE SCALE GENOMIC DNA]</scope>
    <source>
        <strain evidence="11">IBT 4502</strain>
    </source>
</reference>
<dbReference type="STRING" id="60169.A0A1V6N6E4"/>
<keyword evidence="4" id="KW-0017">Alkaloid metabolism</keyword>
<comment type="subunit">
    <text evidence="3">Homodimer.</text>
</comment>
<dbReference type="InterPro" id="IPR019257">
    <property type="entry name" value="MeTrfase_dom"/>
</dbReference>
<organism evidence="10 11">
    <name type="scientific">Penicillium polonicum</name>
    <dbReference type="NCBI Taxonomy" id="60169"/>
    <lineage>
        <taxon>Eukaryota</taxon>
        <taxon>Fungi</taxon>
        <taxon>Dikarya</taxon>
        <taxon>Ascomycota</taxon>
        <taxon>Pezizomycotina</taxon>
        <taxon>Eurotiomycetes</taxon>
        <taxon>Eurotiomycetidae</taxon>
        <taxon>Eurotiales</taxon>
        <taxon>Aspergillaceae</taxon>
        <taxon>Penicillium</taxon>
    </lineage>
</organism>
<evidence type="ECO:0000256" key="6">
    <source>
        <dbReference type="ARBA" id="ARBA00022679"/>
    </source>
</evidence>
<dbReference type="InterPro" id="IPR017804">
    <property type="entry name" value="MeTrfase_EgtD-like"/>
</dbReference>
<gene>
    <name evidence="10" type="ORF">PENPOL_c026G02409</name>
</gene>
<comment type="pathway">
    <text evidence="1">Alkaloid biosynthesis; ergot alkaloid biosynthesis.</text>
</comment>
<feature type="domain" description="Histidine-specific methyltransferase SAM-dependent" evidence="9">
    <location>
        <begin position="21"/>
        <end position="339"/>
    </location>
</feature>
<dbReference type="GO" id="GO:0008168">
    <property type="term" value="F:methyltransferase activity"/>
    <property type="evidence" value="ECO:0007669"/>
    <property type="project" value="UniProtKB-KW"/>
</dbReference>
<dbReference type="InterPro" id="IPR029063">
    <property type="entry name" value="SAM-dependent_MTases_sf"/>
</dbReference>
<evidence type="ECO:0000256" key="7">
    <source>
        <dbReference type="ARBA" id="ARBA00039094"/>
    </source>
</evidence>
<dbReference type="AlphaFoldDB" id="A0A1V6N6E4"/>
<evidence type="ECO:0000256" key="5">
    <source>
        <dbReference type="ARBA" id="ARBA00022603"/>
    </source>
</evidence>
<comment type="catalytic activity">
    <reaction evidence="8">
        <text>4-(3-methylbut-2-enyl)-L-tryptophan + S-adenosyl-L-methionine = 4-(3-methylbut-2-enyl)-L-abrine + S-adenosyl-L-homocysteine + H(+)</text>
        <dbReference type="Rhea" id="RHEA:34435"/>
        <dbReference type="ChEBI" id="CHEBI:15378"/>
        <dbReference type="ChEBI" id="CHEBI:57856"/>
        <dbReference type="ChEBI" id="CHEBI:58209"/>
        <dbReference type="ChEBI" id="CHEBI:59789"/>
        <dbReference type="ChEBI" id="CHEBI:67248"/>
        <dbReference type="EC" id="2.1.1.261"/>
    </reaction>
</comment>
<sequence>MQLERTILDIRTSKLEDSICQEIIDSIRKDTRTLPILILYGTEGLQHWDTHSHAPDYYPRHEELRILKDQAYDMASSIEDNSAIVDLGSASLDKVIVLLNALEEQKKNVTYYALDLSYPELASTLKTIPIERYSHVRCAGLHGTFEDGLEWMKTDPKVRDLPQCVLFLGSTIGNFSRPGAAKFLQNVASSLSASDPNKGSILIGIDSCKMPTKVLRAYTSEGVVPFAMAGLKYASMILKDSHSADGSVTEVFEVDDWYYLSEWNQVLGRHEASYTPRARDIQLGAPLQDVIVRKGEKIRFAYSHKYDKQERTQLFADANIKVVNTWTDPKCDLAFYQLKPQAN</sequence>
<dbReference type="InterPro" id="IPR051128">
    <property type="entry name" value="EgtD_Methyltrsf_superfamily"/>
</dbReference>
<evidence type="ECO:0000313" key="10">
    <source>
        <dbReference type="EMBL" id="OQD60182.1"/>
    </source>
</evidence>